<sequence length="239" mass="27565">MMADHYIKPEITVIYYTANVINEHFANNIRAQLLSAIGGLPLISLSKKPLNFGTNICEGETERSIINVYRTLLVGAKAAKTKYIAFCEDDTLYPDEHFHYHLPPPDTFAYNMTRWNIHSWSNPTFYLVTRRILATLIAPRELFIEAIEERFAKYPDLSLLPVQWMGEPGRNNYEKALGVTQRKSEGFNTYNPLVVFSHPDSYGFQTHGRRKKVGKIRALEIPYWGTAEQVMKLYKKDAQ</sequence>
<dbReference type="Proteomes" id="UP000176480">
    <property type="component" value="Unassembled WGS sequence"/>
</dbReference>
<comment type="caution">
    <text evidence="1">The sequence shown here is derived from an EMBL/GenBank/DDBJ whole genome shotgun (WGS) entry which is preliminary data.</text>
</comment>
<proteinExistence type="predicted"/>
<name>A0A1F7JAE6_9BACT</name>
<dbReference type="STRING" id="1802067.A2966_03520"/>
<dbReference type="EMBL" id="MGAR01000005">
    <property type="protein sequence ID" value="OGK52583.1"/>
    <property type="molecule type" value="Genomic_DNA"/>
</dbReference>
<organism evidence="1 2">
    <name type="scientific">Candidatus Roizmanbacteria bacterium RIFCSPLOWO2_01_FULL_41_22</name>
    <dbReference type="NCBI Taxonomy" id="1802067"/>
    <lineage>
        <taxon>Bacteria</taxon>
        <taxon>Candidatus Roizmaniibacteriota</taxon>
    </lineage>
</organism>
<dbReference type="AlphaFoldDB" id="A0A1F7JAE6"/>
<protein>
    <submittedName>
        <fullName evidence="1">Uncharacterized protein</fullName>
    </submittedName>
</protein>
<reference evidence="1 2" key="1">
    <citation type="journal article" date="2016" name="Nat. Commun.">
        <title>Thousands of microbial genomes shed light on interconnected biogeochemical processes in an aquifer system.</title>
        <authorList>
            <person name="Anantharaman K."/>
            <person name="Brown C.T."/>
            <person name="Hug L.A."/>
            <person name="Sharon I."/>
            <person name="Castelle C.J."/>
            <person name="Probst A.J."/>
            <person name="Thomas B.C."/>
            <person name="Singh A."/>
            <person name="Wilkins M.J."/>
            <person name="Karaoz U."/>
            <person name="Brodie E.L."/>
            <person name="Williams K.H."/>
            <person name="Hubbard S.S."/>
            <person name="Banfield J.F."/>
        </authorList>
    </citation>
    <scope>NUCLEOTIDE SEQUENCE [LARGE SCALE GENOMIC DNA]</scope>
</reference>
<accession>A0A1F7JAE6</accession>
<gene>
    <name evidence="1" type="ORF">A2966_03520</name>
</gene>
<evidence type="ECO:0000313" key="2">
    <source>
        <dbReference type="Proteomes" id="UP000176480"/>
    </source>
</evidence>
<evidence type="ECO:0000313" key="1">
    <source>
        <dbReference type="EMBL" id="OGK52583.1"/>
    </source>
</evidence>